<dbReference type="Proteomes" id="UP000054549">
    <property type="component" value="Unassembled WGS sequence"/>
</dbReference>
<protein>
    <submittedName>
        <fullName evidence="1">Uncharacterized protein</fullName>
    </submittedName>
</protein>
<proteinExistence type="predicted"/>
<organism evidence="1 2">
    <name type="scientific">Amanita muscaria (strain Koide BX008)</name>
    <dbReference type="NCBI Taxonomy" id="946122"/>
    <lineage>
        <taxon>Eukaryota</taxon>
        <taxon>Fungi</taxon>
        <taxon>Dikarya</taxon>
        <taxon>Basidiomycota</taxon>
        <taxon>Agaricomycotina</taxon>
        <taxon>Agaricomycetes</taxon>
        <taxon>Agaricomycetidae</taxon>
        <taxon>Agaricales</taxon>
        <taxon>Pluteineae</taxon>
        <taxon>Amanitaceae</taxon>
        <taxon>Amanita</taxon>
    </lineage>
</organism>
<evidence type="ECO:0000313" key="1">
    <source>
        <dbReference type="EMBL" id="KIL54365.1"/>
    </source>
</evidence>
<sequence>MTAYEMLNVEPAVLANLPVWGCRVWVHDTGVGKLGARAKEGWRIGFDVNSNIRSSGLLAGLMNSKFQCFTS</sequence>
<name>A0A0C2RVV4_AMAMK</name>
<evidence type="ECO:0000313" key="2">
    <source>
        <dbReference type="Proteomes" id="UP000054549"/>
    </source>
</evidence>
<accession>A0A0C2RVV4</accession>
<dbReference type="OrthoDB" id="2802215at2759"/>
<dbReference type="HOGENOM" id="CLU_2776649_0_0_1"/>
<dbReference type="EMBL" id="KN818789">
    <property type="protein sequence ID" value="KIL54365.1"/>
    <property type="molecule type" value="Genomic_DNA"/>
</dbReference>
<keyword evidence="2" id="KW-1185">Reference proteome</keyword>
<gene>
    <name evidence="1" type="ORF">M378DRAFT_174287</name>
</gene>
<reference evidence="1 2" key="1">
    <citation type="submission" date="2014-04" db="EMBL/GenBank/DDBJ databases">
        <title>Evolutionary Origins and Diversification of the Mycorrhizal Mutualists.</title>
        <authorList>
            <consortium name="DOE Joint Genome Institute"/>
            <consortium name="Mycorrhizal Genomics Consortium"/>
            <person name="Kohler A."/>
            <person name="Kuo A."/>
            <person name="Nagy L.G."/>
            <person name="Floudas D."/>
            <person name="Copeland A."/>
            <person name="Barry K.W."/>
            <person name="Cichocki N."/>
            <person name="Veneault-Fourrey C."/>
            <person name="LaButti K."/>
            <person name="Lindquist E.A."/>
            <person name="Lipzen A."/>
            <person name="Lundell T."/>
            <person name="Morin E."/>
            <person name="Murat C."/>
            <person name="Riley R."/>
            <person name="Ohm R."/>
            <person name="Sun H."/>
            <person name="Tunlid A."/>
            <person name="Henrissat B."/>
            <person name="Grigoriev I.V."/>
            <person name="Hibbett D.S."/>
            <person name="Martin F."/>
        </authorList>
    </citation>
    <scope>NUCLEOTIDE SEQUENCE [LARGE SCALE GENOMIC DNA]</scope>
    <source>
        <strain evidence="1 2">Koide BX008</strain>
    </source>
</reference>
<dbReference type="InParanoid" id="A0A0C2RVV4"/>
<dbReference type="AlphaFoldDB" id="A0A0C2RVV4"/>